<evidence type="ECO:0000256" key="1">
    <source>
        <dbReference type="ARBA" id="ARBA00007074"/>
    </source>
</evidence>
<dbReference type="InterPro" id="IPR051794">
    <property type="entry name" value="PG_Endopeptidase_C40"/>
</dbReference>
<evidence type="ECO:0000256" key="4">
    <source>
        <dbReference type="ARBA" id="ARBA00022807"/>
    </source>
</evidence>
<evidence type="ECO:0000256" key="2">
    <source>
        <dbReference type="ARBA" id="ARBA00022670"/>
    </source>
</evidence>
<proteinExistence type="inferred from homology"/>
<gene>
    <name evidence="7" type="ORF">GCM10023322_00250</name>
</gene>
<dbReference type="Gene3D" id="3.90.1720.10">
    <property type="entry name" value="endopeptidase domain like (from Nostoc punctiforme)"/>
    <property type="match status" value="1"/>
</dbReference>
<comment type="caution">
    <text evidence="7">The sequence shown here is derived from an EMBL/GenBank/DDBJ whole genome shotgun (WGS) entry which is preliminary data.</text>
</comment>
<name>A0ABP9RFR4_9ACTN</name>
<evidence type="ECO:0000256" key="3">
    <source>
        <dbReference type="ARBA" id="ARBA00022801"/>
    </source>
</evidence>
<accession>A0ABP9RFR4</accession>
<dbReference type="EMBL" id="BAABJQ010000001">
    <property type="protein sequence ID" value="GAA5176912.1"/>
    <property type="molecule type" value="Genomic_DNA"/>
</dbReference>
<organism evidence="7 8">
    <name type="scientific">Rugosimonospora acidiphila</name>
    <dbReference type="NCBI Taxonomy" id="556531"/>
    <lineage>
        <taxon>Bacteria</taxon>
        <taxon>Bacillati</taxon>
        <taxon>Actinomycetota</taxon>
        <taxon>Actinomycetes</taxon>
        <taxon>Micromonosporales</taxon>
        <taxon>Micromonosporaceae</taxon>
        <taxon>Rugosimonospora</taxon>
    </lineage>
</organism>
<evidence type="ECO:0000313" key="7">
    <source>
        <dbReference type="EMBL" id="GAA5176912.1"/>
    </source>
</evidence>
<dbReference type="Gene3D" id="6.10.250.3150">
    <property type="match status" value="1"/>
</dbReference>
<keyword evidence="3" id="KW-0378">Hydrolase</keyword>
<dbReference type="Pfam" id="PF00877">
    <property type="entry name" value="NLPC_P60"/>
    <property type="match status" value="1"/>
</dbReference>
<dbReference type="RefSeq" id="WP_345624967.1">
    <property type="nucleotide sequence ID" value="NZ_BAABJQ010000001.1"/>
</dbReference>
<sequence>MAGFAARPPRTRLIHTFRLVRAARLVGLVAAVSGLVLAVGATTASAAPQTPGQLEAQIDQKWNQLEPLLEQWDGVHQNLVNNQAKVAGLQKKIKPLQQQVDLAMTRISALSAKYYEYGPSSNLNALLESGDPTTLVDQLGMLDAVSRSQTQSISDVVKLRQQYQKQEAPIDAMVAQLSRQQQQLTTQRTQLQSQLNQLQQMRLAAYGSGAGTGEYRPVACPQVYTGDAGSKAAQFACDQIGKSYVWDADGPDSYDCSGLTLASWRSVGVTIPHNAYQQKQTTTPVSKANLKPGDLVFYYSDVHHVVIYVGNGWVVSAPTFGKPVQMQKINTSVVNGYGRPTT</sequence>
<comment type="similarity">
    <text evidence="1">Belongs to the peptidase C40 family.</text>
</comment>
<dbReference type="InterPro" id="IPR000064">
    <property type="entry name" value="NLP_P60_dom"/>
</dbReference>
<keyword evidence="8" id="KW-1185">Reference proteome</keyword>
<dbReference type="PROSITE" id="PS51935">
    <property type="entry name" value="NLPC_P60"/>
    <property type="match status" value="1"/>
</dbReference>
<evidence type="ECO:0000313" key="8">
    <source>
        <dbReference type="Proteomes" id="UP001501570"/>
    </source>
</evidence>
<protein>
    <submittedName>
        <fullName evidence="7">C40 family peptidase</fullName>
    </submittedName>
</protein>
<evidence type="ECO:0000256" key="5">
    <source>
        <dbReference type="SAM" id="Coils"/>
    </source>
</evidence>
<evidence type="ECO:0000259" key="6">
    <source>
        <dbReference type="PROSITE" id="PS51935"/>
    </source>
</evidence>
<reference evidence="8" key="1">
    <citation type="journal article" date="2019" name="Int. J. Syst. Evol. Microbiol.">
        <title>The Global Catalogue of Microorganisms (GCM) 10K type strain sequencing project: providing services to taxonomists for standard genome sequencing and annotation.</title>
        <authorList>
            <consortium name="The Broad Institute Genomics Platform"/>
            <consortium name="The Broad Institute Genome Sequencing Center for Infectious Disease"/>
            <person name="Wu L."/>
            <person name="Ma J."/>
        </authorList>
    </citation>
    <scope>NUCLEOTIDE SEQUENCE [LARGE SCALE GENOMIC DNA]</scope>
    <source>
        <strain evidence="8">JCM 18304</strain>
    </source>
</reference>
<dbReference type="SUPFAM" id="SSF54001">
    <property type="entry name" value="Cysteine proteinases"/>
    <property type="match status" value="1"/>
</dbReference>
<keyword evidence="4" id="KW-0788">Thiol protease</keyword>
<dbReference type="InterPro" id="IPR038765">
    <property type="entry name" value="Papain-like_cys_pep_sf"/>
</dbReference>
<keyword evidence="2" id="KW-0645">Protease</keyword>
<keyword evidence="5" id="KW-0175">Coiled coil</keyword>
<dbReference type="PANTHER" id="PTHR47359:SF3">
    <property type="entry name" value="NLP_P60 DOMAIN-CONTAINING PROTEIN-RELATED"/>
    <property type="match status" value="1"/>
</dbReference>
<feature type="domain" description="NlpC/P60" evidence="6">
    <location>
        <begin position="226"/>
        <end position="342"/>
    </location>
</feature>
<dbReference type="PANTHER" id="PTHR47359">
    <property type="entry name" value="PEPTIDOGLYCAN DL-ENDOPEPTIDASE CWLO"/>
    <property type="match status" value="1"/>
</dbReference>
<feature type="coiled-coil region" evidence="5">
    <location>
        <begin position="174"/>
        <end position="201"/>
    </location>
</feature>
<dbReference type="Proteomes" id="UP001501570">
    <property type="component" value="Unassembled WGS sequence"/>
</dbReference>